<dbReference type="EMBL" id="CAMKVN010006799">
    <property type="protein sequence ID" value="CAI2190730.1"/>
    <property type="molecule type" value="Genomic_DNA"/>
</dbReference>
<dbReference type="AlphaFoldDB" id="A0A9W4X2N2"/>
<keyword evidence="1" id="KW-0479">Metal-binding</keyword>
<dbReference type="GO" id="GO:0008270">
    <property type="term" value="F:zinc ion binding"/>
    <property type="evidence" value="ECO:0007669"/>
    <property type="project" value="UniProtKB-KW"/>
</dbReference>
<protein>
    <submittedName>
        <fullName evidence="4">5619_t:CDS:1</fullName>
    </submittedName>
</protein>
<gene>
    <name evidence="4" type="ORF">FWILDA_LOCUS14721</name>
</gene>
<keyword evidence="5" id="KW-1185">Reference proteome</keyword>
<dbReference type="Pfam" id="PF22908">
    <property type="entry name" value="PHD_NSD"/>
    <property type="match status" value="1"/>
</dbReference>
<keyword evidence="1" id="KW-0862">Zinc</keyword>
<reference evidence="4" key="1">
    <citation type="submission" date="2022-08" db="EMBL/GenBank/DDBJ databases">
        <authorList>
            <person name="Kallberg Y."/>
            <person name="Tangrot J."/>
            <person name="Rosling A."/>
        </authorList>
    </citation>
    <scope>NUCLEOTIDE SEQUENCE</scope>
    <source>
        <strain evidence="4">Wild A</strain>
    </source>
</reference>
<sequence>MATTFCDEKRPNTLILIAEDGDYFETLLEAVKRKWKVEVWFWSGILNCFNNHEPTKLCKKHLFPIIVSDDLKLSFPTAGASDKIKYEAKIHYTQLETCYKFFIYINGNPYNGMESLEITSCTMIENREIMEWLANLNLFSWINRENDSIFLYFSNKAELQIAKEWIMKELKEIVIWEDDSSAIYEDGMDRTHIVALAKNILHYTSTLATHISIPDVNPCSLCGKEIYSASNPPYKEFTLASCGHIFHQKCLEEYLEKGSQDKTTTPTADTNSKQVDSGDQTPVDKADVILMNELGILGGEEQKTFDQATSPIEVVSTTPDNSDNLDDSISKDTSSQIQRSI</sequence>
<feature type="region of interest" description="Disordered" evidence="2">
    <location>
        <begin position="258"/>
        <end position="283"/>
    </location>
</feature>
<evidence type="ECO:0000313" key="4">
    <source>
        <dbReference type="EMBL" id="CAI2190730.1"/>
    </source>
</evidence>
<dbReference type="Proteomes" id="UP001153678">
    <property type="component" value="Unassembled WGS sequence"/>
</dbReference>
<evidence type="ECO:0000259" key="3">
    <source>
        <dbReference type="PROSITE" id="PS50089"/>
    </source>
</evidence>
<evidence type="ECO:0000256" key="2">
    <source>
        <dbReference type="SAM" id="MobiDB-lite"/>
    </source>
</evidence>
<dbReference type="InterPro" id="IPR013083">
    <property type="entry name" value="Znf_RING/FYVE/PHD"/>
</dbReference>
<feature type="compositionally biased region" description="Polar residues" evidence="2">
    <location>
        <begin position="331"/>
        <end position="341"/>
    </location>
</feature>
<dbReference type="SUPFAM" id="SSF57850">
    <property type="entry name" value="RING/U-box"/>
    <property type="match status" value="1"/>
</dbReference>
<name>A0A9W4X2N2_9GLOM</name>
<comment type="caution">
    <text evidence="4">The sequence shown here is derived from an EMBL/GenBank/DDBJ whole genome shotgun (WGS) entry which is preliminary data.</text>
</comment>
<feature type="non-terminal residue" evidence="4">
    <location>
        <position position="341"/>
    </location>
</feature>
<dbReference type="CDD" id="cd16448">
    <property type="entry name" value="RING-H2"/>
    <property type="match status" value="1"/>
</dbReference>
<proteinExistence type="predicted"/>
<organism evidence="4 5">
    <name type="scientific">Funneliformis geosporum</name>
    <dbReference type="NCBI Taxonomy" id="1117311"/>
    <lineage>
        <taxon>Eukaryota</taxon>
        <taxon>Fungi</taxon>
        <taxon>Fungi incertae sedis</taxon>
        <taxon>Mucoromycota</taxon>
        <taxon>Glomeromycotina</taxon>
        <taxon>Glomeromycetes</taxon>
        <taxon>Glomerales</taxon>
        <taxon>Glomeraceae</taxon>
        <taxon>Funneliformis</taxon>
    </lineage>
</organism>
<dbReference type="InterPro" id="IPR001841">
    <property type="entry name" value="Znf_RING"/>
</dbReference>
<dbReference type="OrthoDB" id="2305495at2759"/>
<feature type="region of interest" description="Disordered" evidence="2">
    <location>
        <begin position="316"/>
        <end position="341"/>
    </location>
</feature>
<feature type="domain" description="RING-type" evidence="3">
    <location>
        <begin position="219"/>
        <end position="266"/>
    </location>
</feature>
<accession>A0A9W4X2N2</accession>
<dbReference type="InterPro" id="IPR055198">
    <property type="entry name" value="NSD_PHD"/>
</dbReference>
<evidence type="ECO:0000256" key="1">
    <source>
        <dbReference type="PROSITE-ProRule" id="PRU00175"/>
    </source>
</evidence>
<dbReference type="Gene3D" id="3.30.40.10">
    <property type="entry name" value="Zinc/RING finger domain, C3HC4 (zinc finger)"/>
    <property type="match status" value="1"/>
</dbReference>
<keyword evidence="1" id="KW-0863">Zinc-finger</keyword>
<evidence type="ECO:0000313" key="5">
    <source>
        <dbReference type="Proteomes" id="UP001153678"/>
    </source>
</evidence>
<dbReference type="PROSITE" id="PS50089">
    <property type="entry name" value="ZF_RING_2"/>
    <property type="match status" value="1"/>
</dbReference>
<feature type="compositionally biased region" description="Polar residues" evidence="2">
    <location>
        <begin position="261"/>
        <end position="280"/>
    </location>
</feature>